<dbReference type="PANTHER" id="PTHR22780">
    <property type="entry name" value="ADAPTIN, ALPHA/GAMMA/EPSILON"/>
    <property type="match status" value="1"/>
</dbReference>
<evidence type="ECO:0000313" key="9">
    <source>
        <dbReference type="Proteomes" id="UP000038009"/>
    </source>
</evidence>
<dbReference type="VEuPathDB" id="TriTrypDB:Lsey_0006_0080"/>
<name>A0A0N1I3J7_LEPSE</name>
<dbReference type="Proteomes" id="UP000038009">
    <property type="component" value="Unassembled WGS sequence"/>
</dbReference>
<evidence type="ECO:0000313" key="8">
    <source>
        <dbReference type="EMBL" id="KPI90374.1"/>
    </source>
</evidence>
<keyword evidence="2" id="KW-0813">Transport</keyword>
<comment type="caution">
    <text evidence="8">The sequence shown here is derived from an EMBL/GenBank/DDBJ whole genome shotgun (WGS) entry which is preliminary data.</text>
</comment>
<dbReference type="Pfam" id="PF14807">
    <property type="entry name" value="AP4E_app_platf"/>
    <property type="match status" value="1"/>
</dbReference>
<dbReference type="InterPro" id="IPR002553">
    <property type="entry name" value="Clathrin/coatomer_adapt-like_N"/>
</dbReference>
<dbReference type="AlphaFoldDB" id="A0A0N1I3J7"/>
<dbReference type="GO" id="GO:0030117">
    <property type="term" value="C:membrane coat"/>
    <property type="evidence" value="ECO:0007669"/>
    <property type="project" value="InterPro"/>
</dbReference>
<dbReference type="GO" id="GO:0012505">
    <property type="term" value="C:endomembrane system"/>
    <property type="evidence" value="ECO:0007669"/>
    <property type="project" value="UniProtKB-SubCell"/>
</dbReference>
<feature type="domain" description="AP-4 complex subunit epsilon-1 C-terminal" evidence="7">
    <location>
        <begin position="993"/>
        <end position="1097"/>
    </location>
</feature>
<evidence type="ECO:0000256" key="3">
    <source>
        <dbReference type="ARBA" id="ARBA00022927"/>
    </source>
</evidence>
<sequence>MSKFYSAETQQGHSSHFIQYIRMIAEATSKQEEDQLIEDDIRNLKTTLTSSTARDEDLLKEYAVRAYYAEMMGHSAEFAYIHCINLSCHRKLIFKRTGYLATKLMVNPDSELMYLIVSSIQRDLKSPNYLEVSAALTAAAQMLRPELMTVVQGDLPGLMTHEKPLVRRKVIEAMHAFYVRSDAAIGDVAAFRQALCDRDPSVMDAATRLLREVIQRSPESHRDLLDSFIMILSQVIERRLPRTYEFHHTPAPWLQIRVIQILTVLIGNDPQRAQKAAHVLGETMQRADNGKLIGFAIICELIRTAANIPQLPILLSLSAEAVSGLIKSRNPNLRCAGIQALSYVVRVNRELAAEHQEVVMRCLEDADETIRRKTIWLLFSICDSDNIVPIARRLISFLGKVSDPFLKRSTTRRLCWLMEQYATNPWWYIRTMNSVLAVAADCVLPATIQRMLKLIAEGQGIDEAADTNFRIRCVEAYFAITGKSPPSGVGGSAPSRGSASLPLGADSMSADGFVGAPGNVFGVPDVLCRISAWVMGEYGFLTSRISGDMLLSRLCDLMEQTEDGETRCWILMAIMKVTANTPQPLRPSSPGGAGVSDYADDVVTQYLESRCVPLQQRCYEFAALHQRPELLRGVLPKDGFCEAMDVDPELHFLDSFIETAVARGARPYKQPADVASLRQQRATTSALQAESALRTAAYVPARSTDIRPAWSSSSSPFTGEATAAVAAAHPSTCGQTGVDVSLASTSAGPALSVRQGGEKLVLQPTATKRWGVQNLREMEAAAEEVRLQAAAAAAVGGGGIVWSADALSNTVEPMSAPSHSAAATAAATRIEGKSAFEEYTSTVVGGFGHDSGDAATAARAAGAMDRVKPVSAKNAKFARSIFGGGRRKGREATPSAAMAAPVASQSVGGPTFKEASPKPQQLQPQANVVMDSLFATDSASAHSANSPITGRPDTAPDWLNSSPTVGSPIHTAESRSEAKSALLSSLHPASPSFSTEQFGRIWQVMGVSGERKQQLQFTDISSYVAGNGFLQQHLLHACSMRVVQIIGKELIAAAQYAAENGKEEYVLAHLTVMNASTLNAVVRSSRRELSEEVLCAMRTT</sequence>
<dbReference type="InterPro" id="IPR011989">
    <property type="entry name" value="ARM-like"/>
</dbReference>
<dbReference type="OMA" id="KMTNPAN"/>
<feature type="region of interest" description="Disordered" evidence="5">
    <location>
        <begin position="940"/>
        <end position="973"/>
    </location>
</feature>
<gene>
    <name evidence="8" type="ORF">ABL78_0450</name>
</gene>
<dbReference type="SUPFAM" id="SSF48371">
    <property type="entry name" value="ARM repeat"/>
    <property type="match status" value="1"/>
</dbReference>
<feature type="compositionally biased region" description="Low complexity" evidence="5">
    <location>
        <begin position="892"/>
        <end position="907"/>
    </location>
</feature>
<keyword evidence="9" id="KW-1185">Reference proteome</keyword>
<dbReference type="InterPro" id="IPR028269">
    <property type="entry name" value="AP4E1_C"/>
</dbReference>
<comment type="subcellular location">
    <subcellularLocation>
        <location evidence="1">Endomembrane system</location>
    </subcellularLocation>
</comment>
<dbReference type="GO" id="GO:0006886">
    <property type="term" value="P:intracellular protein transport"/>
    <property type="evidence" value="ECO:0007669"/>
    <property type="project" value="InterPro"/>
</dbReference>
<dbReference type="OrthoDB" id="29308at2759"/>
<keyword evidence="3" id="KW-0653">Protein transport</keyword>
<keyword evidence="4" id="KW-0472">Membrane</keyword>
<protein>
    <submittedName>
        <fullName evidence="8">Putative epsilon-adaptin putative AP-1/4 adapter complex gamma/epsilon subunit</fullName>
    </submittedName>
</protein>
<dbReference type="Pfam" id="PF01602">
    <property type="entry name" value="Adaptin_N"/>
    <property type="match status" value="1"/>
</dbReference>
<organism evidence="8 9">
    <name type="scientific">Leptomonas seymouri</name>
    <dbReference type="NCBI Taxonomy" id="5684"/>
    <lineage>
        <taxon>Eukaryota</taxon>
        <taxon>Discoba</taxon>
        <taxon>Euglenozoa</taxon>
        <taxon>Kinetoplastea</taxon>
        <taxon>Metakinetoplastina</taxon>
        <taxon>Trypanosomatida</taxon>
        <taxon>Trypanosomatidae</taxon>
        <taxon>Leishmaniinae</taxon>
        <taxon>Leptomonas</taxon>
    </lineage>
</organism>
<accession>A0A0N1I3J7</accession>
<dbReference type="GO" id="GO:0016192">
    <property type="term" value="P:vesicle-mediated transport"/>
    <property type="evidence" value="ECO:0007669"/>
    <property type="project" value="InterPro"/>
</dbReference>
<dbReference type="InterPro" id="IPR016024">
    <property type="entry name" value="ARM-type_fold"/>
</dbReference>
<dbReference type="EMBL" id="LJSK01000006">
    <property type="protein sequence ID" value="KPI90374.1"/>
    <property type="molecule type" value="Genomic_DNA"/>
</dbReference>
<evidence type="ECO:0000256" key="1">
    <source>
        <dbReference type="ARBA" id="ARBA00004308"/>
    </source>
</evidence>
<evidence type="ECO:0000259" key="7">
    <source>
        <dbReference type="Pfam" id="PF14807"/>
    </source>
</evidence>
<reference evidence="8 9" key="1">
    <citation type="journal article" date="2015" name="PLoS Pathog.">
        <title>Leptomonas seymouri: Adaptations to the Dixenous Life Cycle Analyzed by Genome Sequencing, Transcriptome Profiling and Co-infection with Leishmania donovani.</title>
        <authorList>
            <person name="Kraeva N."/>
            <person name="Butenko A."/>
            <person name="Hlavacova J."/>
            <person name="Kostygov A."/>
            <person name="Myskova J."/>
            <person name="Grybchuk D."/>
            <person name="Lestinova T."/>
            <person name="Votypka J."/>
            <person name="Volf P."/>
            <person name="Opperdoes F."/>
            <person name="Flegontov P."/>
            <person name="Lukes J."/>
            <person name="Yurchenko V."/>
        </authorList>
    </citation>
    <scope>NUCLEOTIDE SEQUENCE [LARGE SCALE GENOMIC DNA]</scope>
    <source>
        <strain evidence="8 9">ATCC 30220</strain>
    </source>
</reference>
<evidence type="ECO:0000256" key="5">
    <source>
        <dbReference type="SAM" id="MobiDB-lite"/>
    </source>
</evidence>
<proteinExistence type="predicted"/>
<evidence type="ECO:0000256" key="4">
    <source>
        <dbReference type="ARBA" id="ARBA00023136"/>
    </source>
</evidence>
<evidence type="ECO:0000256" key="2">
    <source>
        <dbReference type="ARBA" id="ARBA00022448"/>
    </source>
</evidence>
<dbReference type="Gene3D" id="1.25.10.10">
    <property type="entry name" value="Leucine-rich Repeat Variant"/>
    <property type="match status" value="1"/>
</dbReference>
<dbReference type="InterPro" id="IPR050840">
    <property type="entry name" value="Adaptor_Complx_Large_Subunit"/>
</dbReference>
<feature type="domain" description="Clathrin/coatomer adaptor adaptin-like N-terminal" evidence="6">
    <location>
        <begin position="40"/>
        <end position="457"/>
    </location>
</feature>
<evidence type="ECO:0000259" key="6">
    <source>
        <dbReference type="Pfam" id="PF01602"/>
    </source>
</evidence>
<feature type="region of interest" description="Disordered" evidence="5">
    <location>
        <begin position="885"/>
        <end position="922"/>
    </location>
</feature>